<comment type="caution">
    <text evidence="8">The sequence shown here is derived from an EMBL/GenBank/DDBJ whole genome shotgun (WGS) entry which is preliminary data.</text>
</comment>
<dbReference type="EMBL" id="JAPYKO010000025">
    <property type="protein sequence ID" value="MEI9405701.1"/>
    <property type="molecule type" value="Genomic_DNA"/>
</dbReference>
<dbReference type="InterPro" id="IPR011620">
    <property type="entry name" value="Sig_transdc_His_kinase_LytS_TM"/>
</dbReference>
<feature type="transmembrane region" description="Helical" evidence="6">
    <location>
        <begin position="17"/>
        <end position="36"/>
    </location>
</feature>
<feature type="transmembrane region" description="Helical" evidence="6">
    <location>
        <begin position="140"/>
        <end position="159"/>
    </location>
</feature>
<dbReference type="InterPro" id="IPR013656">
    <property type="entry name" value="PAS_4"/>
</dbReference>
<evidence type="ECO:0000259" key="7">
    <source>
        <dbReference type="SMART" id="SM00091"/>
    </source>
</evidence>
<dbReference type="SUPFAM" id="SSF55785">
    <property type="entry name" value="PYP-like sensor domain (PAS domain)"/>
    <property type="match status" value="1"/>
</dbReference>
<dbReference type="CDD" id="cd00130">
    <property type="entry name" value="PAS"/>
    <property type="match status" value="1"/>
</dbReference>
<proteinExistence type="predicted"/>
<name>A0ABU8KKQ4_9HYPH</name>
<reference evidence="8 9" key="1">
    <citation type="submission" date="2022-12" db="EMBL/GenBank/DDBJ databases">
        <authorList>
            <person name="Muema E."/>
        </authorList>
    </citation>
    <scope>NUCLEOTIDE SEQUENCE [LARGE SCALE GENOMIC DNA]</scope>
    <source>
        <strain evidence="9">1330</strain>
    </source>
</reference>
<feature type="transmembrane region" description="Helical" evidence="6">
    <location>
        <begin position="110"/>
        <end position="128"/>
    </location>
</feature>
<keyword evidence="2" id="KW-1003">Cell membrane</keyword>
<feature type="domain" description="PAS" evidence="7">
    <location>
        <begin position="172"/>
        <end position="239"/>
    </location>
</feature>
<protein>
    <submittedName>
        <fullName evidence="8">PAS domain-containing protein</fullName>
    </submittedName>
</protein>
<dbReference type="InterPro" id="IPR000014">
    <property type="entry name" value="PAS"/>
</dbReference>
<dbReference type="Gene3D" id="3.30.450.20">
    <property type="entry name" value="PAS domain"/>
    <property type="match status" value="1"/>
</dbReference>
<keyword evidence="4 6" id="KW-1133">Transmembrane helix</keyword>
<evidence type="ECO:0000256" key="1">
    <source>
        <dbReference type="ARBA" id="ARBA00004651"/>
    </source>
</evidence>
<dbReference type="SMART" id="SM00091">
    <property type="entry name" value="PAS"/>
    <property type="match status" value="1"/>
</dbReference>
<evidence type="ECO:0000313" key="8">
    <source>
        <dbReference type="EMBL" id="MEI9405701.1"/>
    </source>
</evidence>
<organism evidence="8 9">
    <name type="scientific">Mesorhizobium argentiipisi</name>
    <dbReference type="NCBI Taxonomy" id="3015175"/>
    <lineage>
        <taxon>Bacteria</taxon>
        <taxon>Pseudomonadati</taxon>
        <taxon>Pseudomonadota</taxon>
        <taxon>Alphaproteobacteria</taxon>
        <taxon>Hyphomicrobiales</taxon>
        <taxon>Phyllobacteriaceae</taxon>
        <taxon>Mesorhizobium</taxon>
    </lineage>
</organism>
<accession>A0ABU8KKQ4</accession>
<feature type="transmembrane region" description="Helical" evidence="6">
    <location>
        <begin position="77"/>
        <end position="98"/>
    </location>
</feature>
<evidence type="ECO:0000256" key="4">
    <source>
        <dbReference type="ARBA" id="ARBA00022989"/>
    </source>
</evidence>
<sequence length="289" mass="31034">MAVSDFVARLSGRYQQLLFGVVMTAGTIGSMMALEASPGVYSDLRGPLLVVTGFFGGVPAAVMAAGAALIYRLYLGGAVLSGVLGIMLATVIGLVGYSLRQQRRVRYIELILLAVVVALSGSSIVLTMPAASQAILLPHLWASTLLGFVATLSLSVLLLHEERQRELYHVNKLFRSMVEALPDCLNIKDVEGRFLAANPATAHLLRASSVEEILGKTDFDFFPADLAKQFREDELAVLNEGNHGRLSTVRSRPERSLGPCTVLQFAISWASRAALPSGAFKSPGYSRGR</sequence>
<keyword evidence="9" id="KW-1185">Reference proteome</keyword>
<gene>
    <name evidence="8" type="ORF">O7A05_26560</name>
</gene>
<evidence type="ECO:0000256" key="5">
    <source>
        <dbReference type="ARBA" id="ARBA00023136"/>
    </source>
</evidence>
<dbReference type="Pfam" id="PF07694">
    <property type="entry name" value="5TM-5TMR_LYT"/>
    <property type="match status" value="1"/>
</dbReference>
<evidence type="ECO:0000313" key="9">
    <source>
        <dbReference type="Proteomes" id="UP001366503"/>
    </source>
</evidence>
<evidence type="ECO:0000256" key="3">
    <source>
        <dbReference type="ARBA" id="ARBA00022692"/>
    </source>
</evidence>
<comment type="subcellular location">
    <subcellularLocation>
        <location evidence="1">Cell membrane</location>
        <topology evidence="1">Multi-pass membrane protein</topology>
    </subcellularLocation>
</comment>
<keyword evidence="3 6" id="KW-0812">Transmembrane</keyword>
<keyword evidence="5 6" id="KW-0472">Membrane</keyword>
<dbReference type="RefSeq" id="WP_337095952.1">
    <property type="nucleotide sequence ID" value="NZ_JAPYKO010000025.1"/>
</dbReference>
<dbReference type="Proteomes" id="UP001366503">
    <property type="component" value="Unassembled WGS sequence"/>
</dbReference>
<dbReference type="InterPro" id="IPR035965">
    <property type="entry name" value="PAS-like_dom_sf"/>
</dbReference>
<evidence type="ECO:0000256" key="6">
    <source>
        <dbReference type="SAM" id="Phobius"/>
    </source>
</evidence>
<dbReference type="Pfam" id="PF08448">
    <property type="entry name" value="PAS_4"/>
    <property type="match status" value="1"/>
</dbReference>
<feature type="transmembrane region" description="Helical" evidence="6">
    <location>
        <begin position="48"/>
        <end position="71"/>
    </location>
</feature>
<evidence type="ECO:0000256" key="2">
    <source>
        <dbReference type="ARBA" id="ARBA00022475"/>
    </source>
</evidence>